<name>A0A9Q3E7W7_9BASI</name>
<keyword evidence="2" id="KW-1185">Reference proteome</keyword>
<comment type="caution">
    <text evidence="1">The sequence shown here is derived from an EMBL/GenBank/DDBJ whole genome shotgun (WGS) entry which is preliminary data.</text>
</comment>
<dbReference type="EMBL" id="AVOT02023911">
    <property type="protein sequence ID" value="MBW0514265.1"/>
    <property type="molecule type" value="Genomic_DNA"/>
</dbReference>
<dbReference type="Proteomes" id="UP000765509">
    <property type="component" value="Unassembled WGS sequence"/>
</dbReference>
<sequence>MIEKPRKNEIGCSEDSFSYGKDKWDKSHATPDFNVGDLVLVSTTNFNNIKDSFEGPFVIKALHGENEIEVELSEELSNKPPTFPVILVKTYKSSDSERFSLRNEVPQNIRPIESSVTRKITKVLQERKLRTKKLREYLVRYSETTCEDEGLA</sequence>
<gene>
    <name evidence="1" type="ORF">O181_053980</name>
</gene>
<protein>
    <submittedName>
        <fullName evidence="1">Uncharacterized protein</fullName>
    </submittedName>
</protein>
<reference evidence="1" key="1">
    <citation type="submission" date="2021-03" db="EMBL/GenBank/DDBJ databases">
        <title>Draft genome sequence of rust myrtle Austropuccinia psidii MF-1, a brazilian biotype.</title>
        <authorList>
            <person name="Quecine M.C."/>
            <person name="Pachon D.M.R."/>
            <person name="Bonatelli M.L."/>
            <person name="Correr F.H."/>
            <person name="Franceschini L.M."/>
            <person name="Leite T.F."/>
            <person name="Margarido G.R.A."/>
            <person name="Almeida C.A."/>
            <person name="Ferrarezi J.A."/>
            <person name="Labate C.A."/>
        </authorList>
    </citation>
    <scope>NUCLEOTIDE SEQUENCE</scope>
    <source>
        <strain evidence="1">MF-1</strain>
    </source>
</reference>
<proteinExistence type="predicted"/>
<dbReference type="OrthoDB" id="3064439at2759"/>
<dbReference type="AlphaFoldDB" id="A0A9Q3E7W7"/>
<evidence type="ECO:0000313" key="1">
    <source>
        <dbReference type="EMBL" id="MBW0514265.1"/>
    </source>
</evidence>
<accession>A0A9Q3E7W7</accession>
<organism evidence="1 2">
    <name type="scientific">Austropuccinia psidii MF-1</name>
    <dbReference type="NCBI Taxonomy" id="1389203"/>
    <lineage>
        <taxon>Eukaryota</taxon>
        <taxon>Fungi</taxon>
        <taxon>Dikarya</taxon>
        <taxon>Basidiomycota</taxon>
        <taxon>Pucciniomycotina</taxon>
        <taxon>Pucciniomycetes</taxon>
        <taxon>Pucciniales</taxon>
        <taxon>Sphaerophragmiaceae</taxon>
        <taxon>Austropuccinia</taxon>
    </lineage>
</organism>
<evidence type="ECO:0000313" key="2">
    <source>
        <dbReference type="Proteomes" id="UP000765509"/>
    </source>
</evidence>